<feature type="chain" id="PRO_5004578765" evidence="10">
    <location>
        <begin position="24"/>
        <end position="477"/>
    </location>
</feature>
<dbReference type="eggNOG" id="ENOG502QRTX">
    <property type="taxonomic scope" value="Eukaryota"/>
</dbReference>
<evidence type="ECO:0000256" key="2">
    <source>
        <dbReference type="ARBA" id="ARBA00022737"/>
    </source>
</evidence>
<dbReference type="PROSITE" id="PS50297">
    <property type="entry name" value="ANK_REP_REGION"/>
    <property type="match status" value="3"/>
</dbReference>
<dbReference type="SUPFAM" id="SSF48403">
    <property type="entry name" value="Ankyrin repeat"/>
    <property type="match status" value="1"/>
</dbReference>
<dbReference type="Pfam" id="PF00023">
    <property type="entry name" value="Ank"/>
    <property type="match status" value="1"/>
</dbReference>
<dbReference type="PROSITE" id="PS50088">
    <property type="entry name" value="ANK_REPEAT"/>
    <property type="match status" value="3"/>
</dbReference>
<name>T1ISQ5_STRMM</name>
<keyword evidence="5" id="KW-0804">Transcription</keyword>
<evidence type="ECO:0000313" key="12">
    <source>
        <dbReference type="Proteomes" id="UP000014500"/>
    </source>
</evidence>
<keyword evidence="4 7" id="KW-0040">ANK repeat</keyword>
<feature type="coiled-coil region" evidence="8">
    <location>
        <begin position="432"/>
        <end position="466"/>
    </location>
</feature>
<dbReference type="GO" id="GO:0000976">
    <property type="term" value="F:transcription cis-regulatory region binding"/>
    <property type="evidence" value="ECO:0007669"/>
    <property type="project" value="TreeGrafter"/>
</dbReference>
<dbReference type="HOGENOM" id="CLU_000134_12_0_1"/>
<dbReference type="EMBL" id="JH431446">
    <property type="status" value="NOT_ANNOTATED_CDS"/>
    <property type="molecule type" value="Genomic_DNA"/>
</dbReference>
<sequence length="477" mass="51835">MASWNLILYQVVEVLLLPAKAMSLVDLGKRLLESAKLGETEEVRHLMTNGAPFTTDWLGTSPLHLAAQFGHLNTAEVLIRAGISRDARTKVDRTPLHVSAQEGHVEIVELLLKSGADMEAKDMLKMTPLHWAVERGHVGVIESLLRHGSDVNIPNKFEKSAIDIAEDNGRTDIVEILNYADRFRSEGPIIEGDISCEANKQGKDGDPVPLASQQEEVQTSAEIIKSSPVRPILLHPNIANIKKASSKDSVTDDDSPDQSSTSVLATLAALAEAATPLNAQSSANTSTTDALQWLESHGITMVPADNSTIVASALEGGQTISLTEAGKLALHWTKKQNIITSQIVETAEEESLRNAVSSINTQKVITIVADQDQLPSLVSGSGDGPILVAMSNSDALALTQEQDQNGEPPRKKNKRDKAATVGSESCVMNLDREQLQRRFEEARRKAEAFKEQVRMSEIEAEEYRKKLEAMPEQNAGV</sequence>
<dbReference type="InterPro" id="IPR050663">
    <property type="entry name" value="Ankyrin-SOCS_Box"/>
</dbReference>
<dbReference type="Gene3D" id="1.25.40.20">
    <property type="entry name" value="Ankyrin repeat-containing domain"/>
    <property type="match status" value="1"/>
</dbReference>
<evidence type="ECO:0000256" key="9">
    <source>
        <dbReference type="SAM" id="MobiDB-lite"/>
    </source>
</evidence>
<dbReference type="STRING" id="126957.T1ISQ5"/>
<dbReference type="PRINTS" id="PR01415">
    <property type="entry name" value="ANKYRIN"/>
</dbReference>
<dbReference type="PhylomeDB" id="T1ISQ5"/>
<keyword evidence="2" id="KW-0677">Repeat</keyword>
<dbReference type="InterPro" id="IPR036770">
    <property type="entry name" value="Ankyrin_rpt-contain_sf"/>
</dbReference>
<evidence type="ECO:0000313" key="11">
    <source>
        <dbReference type="EnsemblMetazoa" id="SMAR004139-PA"/>
    </source>
</evidence>
<dbReference type="PANTHER" id="PTHR24193:SF128">
    <property type="entry name" value="GA-BINDING PROTEIN SUBUNIT BETA-1"/>
    <property type="match status" value="1"/>
</dbReference>
<evidence type="ECO:0000256" key="8">
    <source>
        <dbReference type="SAM" id="Coils"/>
    </source>
</evidence>
<keyword evidence="8" id="KW-0175">Coiled coil</keyword>
<dbReference type="OMA" id="PXEREAL"/>
<accession>T1ISQ5</accession>
<comment type="subcellular location">
    <subcellularLocation>
        <location evidence="1">Nucleus</location>
    </subcellularLocation>
</comment>
<feature type="repeat" description="ANK" evidence="7">
    <location>
        <begin position="58"/>
        <end position="90"/>
    </location>
</feature>
<evidence type="ECO:0000256" key="1">
    <source>
        <dbReference type="ARBA" id="ARBA00004123"/>
    </source>
</evidence>
<organism evidence="11 12">
    <name type="scientific">Strigamia maritima</name>
    <name type="common">European centipede</name>
    <name type="synonym">Geophilus maritimus</name>
    <dbReference type="NCBI Taxonomy" id="126957"/>
    <lineage>
        <taxon>Eukaryota</taxon>
        <taxon>Metazoa</taxon>
        <taxon>Ecdysozoa</taxon>
        <taxon>Arthropoda</taxon>
        <taxon>Myriapoda</taxon>
        <taxon>Chilopoda</taxon>
        <taxon>Pleurostigmophora</taxon>
        <taxon>Geophilomorpha</taxon>
        <taxon>Linotaeniidae</taxon>
        <taxon>Strigamia</taxon>
    </lineage>
</organism>
<feature type="repeat" description="ANK" evidence="7">
    <location>
        <begin position="91"/>
        <end position="123"/>
    </location>
</feature>
<dbReference type="Pfam" id="PF12796">
    <property type="entry name" value="Ank_2"/>
    <property type="match status" value="1"/>
</dbReference>
<evidence type="ECO:0000256" key="4">
    <source>
        <dbReference type="ARBA" id="ARBA00023043"/>
    </source>
</evidence>
<feature type="region of interest" description="Disordered" evidence="9">
    <location>
        <begin position="400"/>
        <end position="425"/>
    </location>
</feature>
<protein>
    <submittedName>
        <fullName evidence="11">Uncharacterized protein</fullName>
    </submittedName>
</protein>
<keyword evidence="6" id="KW-0539">Nucleus</keyword>
<evidence type="ECO:0000256" key="5">
    <source>
        <dbReference type="ARBA" id="ARBA00023163"/>
    </source>
</evidence>
<dbReference type="EnsemblMetazoa" id="SMAR004139-RA">
    <property type="protein sequence ID" value="SMAR004139-PA"/>
    <property type="gene ID" value="SMAR004139"/>
</dbReference>
<dbReference type="AlphaFoldDB" id="T1ISQ5"/>
<proteinExistence type="predicted"/>
<dbReference type="GO" id="GO:0005634">
    <property type="term" value="C:nucleus"/>
    <property type="evidence" value="ECO:0007669"/>
    <property type="project" value="UniProtKB-SubCell"/>
</dbReference>
<keyword evidence="3" id="KW-0805">Transcription regulation</keyword>
<dbReference type="PANTHER" id="PTHR24193">
    <property type="entry name" value="ANKYRIN REPEAT PROTEIN"/>
    <property type="match status" value="1"/>
</dbReference>
<keyword evidence="12" id="KW-1185">Reference proteome</keyword>
<dbReference type="FunFam" id="1.25.40.20:FF:000025">
    <property type="entry name" value="GA-binding protein subunit beta-1 isoform X1"/>
    <property type="match status" value="1"/>
</dbReference>
<evidence type="ECO:0000256" key="6">
    <source>
        <dbReference type="ARBA" id="ARBA00023242"/>
    </source>
</evidence>
<dbReference type="GO" id="GO:0045944">
    <property type="term" value="P:positive regulation of transcription by RNA polymerase II"/>
    <property type="evidence" value="ECO:0007669"/>
    <property type="project" value="TreeGrafter"/>
</dbReference>
<evidence type="ECO:0000256" key="7">
    <source>
        <dbReference type="PROSITE-ProRule" id="PRU00023"/>
    </source>
</evidence>
<keyword evidence="10" id="KW-0732">Signal</keyword>
<dbReference type="InterPro" id="IPR002110">
    <property type="entry name" value="Ankyrin_rpt"/>
</dbReference>
<reference evidence="12" key="1">
    <citation type="submission" date="2011-05" db="EMBL/GenBank/DDBJ databases">
        <authorList>
            <person name="Richards S.R."/>
            <person name="Qu J."/>
            <person name="Jiang H."/>
            <person name="Jhangiani S.N."/>
            <person name="Agravi P."/>
            <person name="Goodspeed R."/>
            <person name="Gross S."/>
            <person name="Mandapat C."/>
            <person name="Jackson L."/>
            <person name="Mathew T."/>
            <person name="Pu L."/>
            <person name="Thornton R."/>
            <person name="Saada N."/>
            <person name="Wilczek-Boney K.B."/>
            <person name="Lee S."/>
            <person name="Kovar C."/>
            <person name="Wu Y."/>
            <person name="Scherer S.E."/>
            <person name="Worley K.C."/>
            <person name="Muzny D.M."/>
            <person name="Gibbs R."/>
        </authorList>
    </citation>
    <scope>NUCLEOTIDE SEQUENCE</scope>
    <source>
        <strain evidence="12">Brora</strain>
    </source>
</reference>
<dbReference type="Proteomes" id="UP000014500">
    <property type="component" value="Unassembled WGS sequence"/>
</dbReference>
<evidence type="ECO:0000256" key="3">
    <source>
        <dbReference type="ARBA" id="ARBA00023015"/>
    </source>
</evidence>
<dbReference type="SMART" id="SM00248">
    <property type="entry name" value="ANK"/>
    <property type="match status" value="3"/>
</dbReference>
<feature type="repeat" description="ANK" evidence="7">
    <location>
        <begin position="124"/>
        <end position="156"/>
    </location>
</feature>
<feature type="signal peptide" evidence="10">
    <location>
        <begin position="1"/>
        <end position="23"/>
    </location>
</feature>
<reference evidence="11" key="2">
    <citation type="submission" date="2015-02" db="UniProtKB">
        <authorList>
            <consortium name="EnsemblMetazoa"/>
        </authorList>
    </citation>
    <scope>IDENTIFICATION</scope>
</reference>
<evidence type="ECO:0000256" key="10">
    <source>
        <dbReference type="SAM" id="SignalP"/>
    </source>
</evidence>